<proteinExistence type="predicted"/>
<dbReference type="EMBL" id="JH597954">
    <property type="status" value="NOT_ANNOTATED_CDS"/>
    <property type="molecule type" value="Genomic_DNA"/>
</dbReference>
<reference evidence="3" key="1">
    <citation type="journal article" date="2010" name="Science">
        <title>Signatures of adaptation to obligate biotrophy in the Hyaloperonospora arabidopsidis genome.</title>
        <authorList>
            <person name="Baxter L."/>
            <person name="Tripathy S."/>
            <person name="Ishaque N."/>
            <person name="Boot N."/>
            <person name="Cabral A."/>
            <person name="Kemen E."/>
            <person name="Thines M."/>
            <person name="Ah-Fong A."/>
            <person name="Anderson R."/>
            <person name="Badejoko W."/>
            <person name="Bittner-Eddy P."/>
            <person name="Boore J.L."/>
            <person name="Chibucos M.C."/>
            <person name="Coates M."/>
            <person name="Dehal P."/>
            <person name="Delehaunty K."/>
            <person name="Dong S."/>
            <person name="Downton P."/>
            <person name="Dumas B."/>
            <person name="Fabro G."/>
            <person name="Fronick C."/>
            <person name="Fuerstenberg S.I."/>
            <person name="Fulton L."/>
            <person name="Gaulin E."/>
            <person name="Govers F."/>
            <person name="Hughes L."/>
            <person name="Humphray S."/>
            <person name="Jiang R.H."/>
            <person name="Judelson H."/>
            <person name="Kamoun S."/>
            <person name="Kyung K."/>
            <person name="Meijer H."/>
            <person name="Minx P."/>
            <person name="Morris P."/>
            <person name="Nelson J."/>
            <person name="Phuntumart V."/>
            <person name="Qutob D."/>
            <person name="Rehmany A."/>
            <person name="Rougon-Cardoso A."/>
            <person name="Ryden P."/>
            <person name="Torto-Alalibo T."/>
            <person name="Studholme D."/>
            <person name="Wang Y."/>
            <person name="Win J."/>
            <person name="Wood J."/>
            <person name="Clifton S.W."/>
            <person name="Rogers J."/>
            <person name="Van den Ackerveken G."/>
            <person name="Jones J.D."/>
            <person name="McDowell J.M."/>
            <person name="Beynon J."/>
            <person name="Tyler B.M."/>
        </authorList>
    </citation>
    <scope>NUCLEOTIDE SEQUENCE [LARGE SCALE GENOMIC DNA]</scope>
    <source>
        <strain evidence="3">Emoy2</strain>
    </source>
</reference>
<evidence type="ECO:0000313" key="2">
    <source>
        <dbReference type="EnsemblProtists" id="HpaP810266"/>
    </source>
</evidence>
<feature type="region of interest" description="Disordered" evidence="1">
    <location>
        <begin position="26"/>
        <end position="49"/>
    </location>
</feature>
<dbReference type="Proteomes" id="UP000011713">
    <property type="component" value="Unassembled WGS sequence"/>
</dbReference>
<name>M4BUS7_HYAAE</name>
<dbReference type="VEuPathDB" id="FungiDB:HpaG810266"/>
<keyword evidence="3" id="KW-1185">Reference proteome</keyword>
<dbReference type="HOGENOM" id="CLU_3145663_0_0_1"/>
<dbReference type="InParanoid" id="M4BUS7"/>
<evidence type="ECO:0000313" key="3">
    <source>
        <dbReference type="Proteomes" id="UP000011713"/>
    </source>
</evidence>
<dbReference type="AlphaFoldDB" id="M4BUS7"/>
<protein>
    <submittedName>
        <fullName evidence="2">Uncharacterized protein</fullName>
    </submittedName>
</protein>
<reference evidence="2" key="2">
    <citation type="submission" date="2015-06" db="UniProtKB">
        <authorList>
            <consortium name="EnsemblProtists"/>
        </authorList>
    </citation>
    <scope>IDENTIFICATION</scope>
    <source>
        <strain evidence="2">Emoy2</strain>
    </source>
</reference>
<dbReference type="EnsemblProtists" id="HpaT810266">
    <property type="protein sequence ID" value="HpaP810266"/>
    <property type="gene ID" value="HpaG810266"/>
</dbReference>
<organism evidence="2 3">
    <name type="scientific">Hyaloperonospora arabidopsidis (strain Emoy2)</name>
    <name type="common">Downy mildew agent</name>
    <name type="synonym">Peronospora arabidopsidis</name>
    <dbReference type="NCBI Taxonomy" id="559515"/>
    <lineage>
        <taxon>Eukaryota</taxon>
        <taxon>Sar</taxon>
        <taxon>Stramenopiles</taxon>
        <taxon>Oomycota</taxon>
        <taxon>Peronosporomycetes</taxon>
        <taxon>Peronosporales</taxon>
        <taxon>Peronosporaceae</taxon>
        <taxon>Hyaloperonospora</taxon>
    </lineage>
</organism>
<accession>M4BUS7</accession>
<evidence type="ECO:0000256" key="1">
    <source>
        <dbReference type="SAM" id="MobiDB-lite"/>
    </source>
</evidence>
<sequence length="49" mass="5603">MNQANDAQLEVKRLRSALREQRRFLLTSGREGRATHEPLTQPAKQAQNS</sequence>